<accession>A0ABT5WSH5</accession>
<dbReference type="Pfam" id="PF02357">
    <property type="entry name" value="NusG"/>
    <property type="match status" value="1"/>
</dbReference>
<dbReference type="SUPFAM" id="SSF50104">
    <property type="entry name" value="Translation proteins SH3-like domain"/>
    <property type="match status" value="1"/>
</dbReference>
<dbReference type="CDD" id="cd09892">
    <property type="entry name" value="NGN_SP_RfaH"/>
    <property type="match status" value="1"/>
</dbReference>
<dbReference type="InterPro" id="IPR005824">
    <property type="entry name" value="KOW"/>
</dbReference>
<keyword evidence="3" id="KW-0804">Transcription</keyword>
<dbReference type="Gene3D" id="3.30.70.940">
    <property type="entry name" value="NusG, N-terminal domain"/>
    <property type="match status" value="1"/>
</dbReference>
<dbReference type="PANTHER" id="PTHR30265:SF4">
    <property type="entry name" value="KOW MOTIF FAMILY PROTEIN, EXPRESSED"/>
    <property type="match status" value="1"/>
</dbReference>
<dbReference type="Proteomes" id="UP001216253">
    <property type="component" value="Unassembled WGS sequence"/>
</dbReference>
<keyword evidence="2" id="KW-0805">Transcription regulation</keyword>
<dbReference type="PANTHER" id="PTHR30265">
    <property type="entry name" value="RHO-INTERACTING TRANSCRIPTION TERMINATION FACTOR NUSG"/>
    <property type="match status" value="1"/>
</dbReference>
<keyword evidence="1" id="KW-0889">Transcription antitermination</keyword>
<evidence type="ECO:0000313" key="6">
    <source>
        <dbReference type="Proteomes" id="UP001216253"/>
    </source>
</evidence>
<evidence type="ECO:0000256" key="1">
    <source>
        <dbReference type="ARBA" id="ARBA00022814"/>
    </source>
</evidence>
<evidence type="ECO:0000256" key="2">
    <source>
        <dbReference type="ARBA" id="ARBA00023015"/>
    </source>
</evidence>
<dbReference type="SUPFAM" id="SSF82679">
    <property type="entry name" value="N-utilization substance G protein NusG, N-terminal domain"/>
    <property type="match status" value="1"/>
</dbReference>
<dbReference type="Pfam" id="PF00467">
    <property type="entry name" value="KOW"/>
    <property type="match status" value="1"/>
</dbReference>
<protein>
    <submittedName>
        <fullName evidence="5">Transcriptional activator RfaH</fullName>
    </submittedName>
</protein>
<evidence type="ECO:0000313" key="5">
    <source>
        <dbReference type="EMBL" id="MDE8653000.1"/>
    </source>
</evidence>
<dbReference type="InterPro" id="IPR043425">
    <property type="entry name" value="NusG-like"/>
</dbReference>
<sequence length="177" mass="19861">MAGRQPELRSGRHPQWYVAETLPRKEAFAIENLELQEFASLCPRFRKSSRHARKVRTVLAPLFPGYVFVQIDVDHDPWRAINSTFGVKRLLSSDGGRPQKVPTNFMQWLVGRCRDGVVEKMVEAPQVGDAVRIMTGPLHDRIGHVESLDDKGRVRVLLDILGGMVPVRVSASDLGPV</sequence>
<dbReference type="InterPro" id="IPR006645">
    <property type="entry name" value="NGN-like_dom"/>
</dbReference>
<reference evidence="5 6" key="1">
    <citation type="submission" date="2023-03" db="EMBL/GenBank/DDBJ databases">
        <title>NovoSphingobium album sp. nov. isolated from polycyclic aromatic hydrocarbons- and heavy-metal polluted soil.</title>
        <authorList>
            <person name="Liu Z."/>
            <person name="Wang K."/>
        </authorList>
    </citation>
    <scope>NUCLEOTIDE SEQUENCE [LARGE SCALE GENOMIC DNA]</scope>
    <source>
        <strain evidence="5 6">H3SJ31-1</strain>
    </source>
</reference>
<name>A0ABT5WSH5_9SPHN</name>
<dbReference type="RefSeq" id="WP_275229102.1">
    <property type="nucleotide sequence ID" value="NZ_JARESE010000049.1"/>
</dbReference>
<proteinExistence type="predicted"/>
<dbReference type="EMBL" id="JARESE010000049">
    <property type="protein sequence ID" value="MDE8653000.1"/>
    <property type="molecule type" value="Genomic_DNA"/>
</dbReference>
<feature type="domain" description="NusG-like N-terminal" evidence="4">
    <location>
        <begin position="13"/>
        <end position="113"/>
    </location>
</feature>
<dbReference type="SMART" id="SM00738">
    <property type="entry name" value="NGN"/>
    <property type="match status" value="1"/>
</dbReference>
<evidence type="ECO:0000259" key="4">
    <source>
        <dbReference type="SMART" id="SM00738"/>
    </source>
</evidence>
<dbReference type="InterPro" id="IPR008991">
    <property type="entry name" value="Translation_prot_SH3-like_sf"/>
</dbReference>
<gene>
    <name evidence="5" type="ORF">PYV00_14935</name>
</gene>
<dbReference type="InterPro" id="IPR036735">
    <property type="entry name" value="NGN_dom_sf"/>
</dbReference>
<dbReference type="CDD" id="cd06091">
    <property type="entry name" value="KOW_NusG"/>
    <property type="match status" value="1"/>
</dbReference>
<comment type="caution">
    <text evidence="5">The sequence shown here is derived from an EMBL/GenBank/DDBJ whole genome shotgun (WGS) entry which is preliminary data.</text>
</comment>
<keyword evidence="6" id="KW-1185">Reference proteome</keyword>
<evidence type="ECO:0000256" key="3">
    <source>
        <dbReference type="ARBA" id="ARBA00023163"/>
    </source>
</evidence>
<organism evidence="5 6">
    <name type="scientific">Novosphingobium album</name>
    <name type="common">ex Liu et al. 2023</name>
    <dbReference type="NCBI Taxonomy" id="3031130"/>
    <lineage>
        <taxon>Bacteria</taxon>
        <taxon>Pseudomonadati</taxon>
        <taxon>Pseudomonadota</taxon>
        <taxon>Alphaproteobacteria</taxon>
        <taxon>Sphingomonadales</taxon>
        <taxon>Sphingomonadaceae</taxon>
        <taxon>Novosphingobium</taxon>
    </lineage>
</organism>